<dbReference type="Pfam" id="PF13023">
    <property type="entry name" value="HD_3"/>
    <property type="match status" value="1"/>
</dbReference>
<dbReference type="Gene3D" id="1.10.3210.10">
    <property type="entry name" value="Hypothetical protein af1432"/>
    <property type="match status" value="1"/>
</dbReference>
<sequence>MRKRKATQVPPALPKEVAEIVRFVRHTNEFGNVMRLIWRPGSPDGEAGRERNDSHTCQLMDVVWFVQQRFLPHLDLLKVWKYAMVHDKPETYAGDTPAFPDKNGAYVALDRNGKKERERIATLQLKKEWGESFPDFLSCLEDYERQNDEESRFVYALDKFLSDLNIYEDNGRTNLQLGITRDEQRAYKRPRIAQHPFVLELYDQWMACCEKEPDLFFSSTEIPKVAE</sequence>
<comment type="caution">
    <text evidence="2">The sequence shown here is derived from an EMBL/GenBank/DDBJ whole genome shotgun (WGS) entry which is preliminary data.</text>
</comment>
<gene>
    <name evidence="2" type="ORF">A2392_01515</name>
</gene>
<proteinExistence type="predicted"/>
<accession>A0A1F6FJS7</accession>
<dbReference type="SUPFAM" id="SSF109604">
    <property type="entry name" value="HD-domain/PDEase-like"/>
    <property type="match status" value="1"/>
</dbReference>
<feature type="domain" description="HD" evidence="1">
    <location>
        <begin position="52"/>
        <end position="191"/>
    </location>
</feature>
<dbReference type="Proteomes" id="UP000177395">
    <property type="component" value="Unassembled WGS sequence"/>
</dbReference>
<protein>
    <recommendedName>
        <fullName evidence="1">HD domain-containing protein</fullName>
    </recommendedName>
</protein>
<dbReference type="STRING" id="1798531.A2392_01515"/>
<reference evidence="2 3" key="1">
    <citation type="journal article" date="2016" name="Nat. Commun.">
        <title>Thousands of microbial genomes shed light on interconnected biogeochemical processes in an aquifer system.</title>
        <authorList>
            <person name="Anantharaman K."/>
            <person name="Brown C.T."/>
            <person name="Hug L.A."/>
            <person name="Sharon I."/>
            <person name="Castelle C.J."/>
            <person name="Probst A.J."/>
            <person name="Thomas B.C."/>
            <person name="Singh A."/>
            <person name="Wilkins M.J."/>
            <person name="Karaoz U."/>
            <person name="Brodie E.L."/>
            <person name="Williams K.H."/>
            <person name="Hubbard S.S."/>
            <person name="Banfield J.F."/>
        </authorList>
    </citation>
    <scope>NUCLEOTIDE SEQUENCE [LARGE SCALE GENOMIC DNA]</scope>
</reference>
<evidence type="ECO:0000313" key="3">
    <source>
        <dbReference type="Proteomes" id="UP000177395"/>
    </source>
</evidence>
<dbReference type="InterPro" id="IPR006674">
    <property type="entry name" value="HD_domain"/>
</dbReference>
<dbReference type="EMBL" id="MFMS01000002">
    <property type="protein sequence ID" value="OGG86121.1"/>
    <property type="molecule type" value="Genomic_DNA"/>
</dbReference>
<name>A0A1F6FJS7_9BACT</name>
<organism evidence="2 3">
    <name type="scientific">Candidatus Kaiserbacteria bacterium RIFOXYB1_FULL_46_14</name>
    <dbReference type="NCBI Taxonomy" id="1798531"/>
    <lineage>
        <taxon>Bacteria</taxon>
        <taxon>Candidatus Kaiseribacteriota</taxon>
    </lineage>
</organism>
<evidence type="ECO:0000259" key="1">
    <source>
        <dbReference type="Pfam" id="PF13023"/>
    </source>
</evidence>
<dbReference type="AlphaFoldDB" id="A0A1F6FJS7"/>
<evidence type="ECO:0000313" key="2">
    <source>
        <dbReference type="EMBL" id="OGG86121.1"/>
    </source>
</evidence>